<evidence type="ECO:0000256" key="3">
    <source>
        <dbReference type="ARBA" id="ARBA00022475"/>
    </source>
</evidence>
<dbReference type="RefSeq" id="WP_119120248.1">
    <property type="nucleotide sequence ID" value="NZ_QXIT01000115.1"/>
</dbReference>
<dbReference type="InterPro" id="IPR018076">
    <property type="entry name" value="T2SS_GspF_dom"/>
</dbReference>
<reference evidence="12 13" key="1">
    <citation type="submission" date="2018-09" db="EMBL/GenBank/DDBJ databases">
        <title>Discovery and Ecogenomic Context for Candidatus Cryosericales, a Global Caldiserica Order Active in Thawing Permafrost.</title>
        <authorList>
            <person name="Martinez M.A."/>
            <person name="Woodcroft B.J."/>
            <person name="Ignacio Espinoza J.C."/>
            <person name="Zayed A."/>
            <person name="Singleton C.M."/>
            <person name="Boyd J."/>
            <person name="Li Y.-F."/>
            <person name="Purvine S."/>
            <person name="Maughan H."/>
            <person name="Hodgkins S.B."/>
            <person name="Anderson D."/>
            <person name="Sederholm M."/>
            <person name="Temperton B."/>
            <person name="Saleska S.R."/>
            <person name="Tyson G.W."/>
            <person name="Rich V.I."/>
        </authorList>
    </citation>
    <scope>NUCLEOTIDE SEQUENCE [LARGE SCALE GENOMIC DNA]</scope>
    <source>
        <strain evidence="11 13">SMC5</strain>
        <strain evidence="10 12">SMC6</strain>
    </source>
</reference>
<gene>
    <name evidence="11" type="ORF">SMC5_07730</name>
    <name evidence="10" type="ORF">SMC6_06850</name>
</gene>
<evidence type="ECO:0000313" key="10">
    <source>
        <dbReference type="EMBL" id="RIE07315.1"/>
    </source>
</evidence>
<dbReference type="Pfam" id="PF00482">
    <property type="entry name" value="T2SSF"/>
    <property type="match status" value="2"/>
</dbReference>
<accession>A0A398D2N9</accession>
<dbReference type="Proteomes" id="UP000266489">
    <property type="component" value="Unassembled WGS sequence"/>
</dbReference>
<keyword evidence="7 8" id="KW-0472">Membrane</keyword>
<evidence type="ECO:0000313" key="13">
    <source>
        <dbReference type="Proteomes" id="UP000266489"/>
    </source>
</evidence>
<comment type="caution">
    <text evidence="10">The sequence shown here is derived from an EMBL/GenBank/DDBJ whole genome shotgun (WGS) entry which is preliminary data.</text>
</comment>
<keyword evidence="4" id="KW-0997">Cell inner membrane</keyword>
<keyword evidence="3" id="KW-1003">Cell membrane</keyword>
<evidence type="ECO:0000256" key="4">
    <source>
        <dbReference type="ARBA" id="ARBA00022519"/>
    </source>
</evidence>
<evidence type="ECO:0000256" key="5">
    <source>
        <dbReference type="ARBA" id="ARBA00022692"/>
    </source>
</evidence>
<keyword evidence="5 8" id="KW-0812">Transmembrane</keyword>
<dbReference type="InterPro" id="IPR003004">
    <property type="entry name" value="GspF/PilC"/>
</dbReference>
<feature type="transmembrane region" description="Helical" evidence="8">
    <location>
        <begin position="388"/>
        <end position="408"/>
    </location>
</feature>
<dbReference type="EMBL" id="QXIT01000115">
    <property type="protein sequence ID" value="RIE07315.1"/>
    <property type="molecule type" value="Genomic_DNA"/>
</dbReference>
<sequence>MATFTYIAADRSGTTRRGTISAANTHEAAELVRSKGLVLMNVSAARSAGGTIAVRSAAPSYEPRQSRLSAGGGIAVKDMSIFTSQLGTMLNAGLSITKSLDVQSKQLSNKKLRMITEDLKKKVESGLPLSTAMTDYPGAFSTLYTSMVMSGEGSGNLGNSLLKMATFLEREAELKRKIKSATSYPLIVIIASVAIIIGLFIFVLPQFVGFLTALNVPLPMPTRITLAMSDFLVHRWYILFVAVVAIFFGARALLRTPQGIHFKDNLALKAPVIGPLVLQTSMARFTDTLSTLFGAGVPLISCLEMVGGTMGNSIVSATIDRVITSIKSGTALSAAMAETQFFTPMVIQMTAVGEESGSLETMLGKVATFYQAEVDAATDNLTNAINPILMIVVGGMIGWVLISLYLPIFKMAGGIS</sequence>
<dbReference type="PANTHER" id="PTHR30012:SF4">
    <property type="entry name" value="MSHA BIOGENESIS PROTEIN MSHG"/>
    <property type="match status" value="1"/>
</dbReference>
<evidence type="ECO:0000313" key="11">
    <source>
        <dbReference type="EMBL" id="RIE08790.1"/>
    </source>
</evidence>
<dbReference type="Gene3D" id="1.20.81.30">
    <property type="entry name" value="Type II secretion system (T2SS), domain F"/>
    <property type="match status" value="2"/>
</dbReference>
<evidence type="ECO:0000313" key="12">
    <source>
        <dbReference type="Proteomes" id="UP000266260"/>
    </source>
</evidence>
<evidence type="ECO:0000256" key="2">
    <source>
        <dbReference type="ARBA" id="ARBA00005745"/>
    </source>
</evidence>
<dbReference type="GO" id="GO:0015628">
    <property type="term" value="P:protein secretion by the type II secretion system"/>
    <property type="evidence" value="ECO:0007669"/>
    <property type="project" value="TreeGrafter"/>
</dbReference>
<evidence type="ECO:0000259" key="9">
    <source>
        <dbReference type="Pfam" id="PF00482"/>
    </source>
</evidence>
<comment type="similarity">
    <text evidence="2">Belongs to the GSP F family.</text>
</comment>
<dbReference type="FunFam" id="1.20.81.30:FF:000001">
    <property type="entry name" value="Type II secretion system protein F"/>
    <property type="match status" value="2"/>
</dbReference>
<accession>A0A398CXD2</accession>
<dbReference type="PANTHER" id="PTHR30012">
    <property type="entry name" value="GENERAL SECRETION PATHWAY PROTEIN"/>
    <property type="match status" value="1"/>
</dbReference>
<name>A0A398CXD2_9BACT</name>
<evidence type="ECO:0000256" key="7">
    <source>
        <dbReference type="ARBA" id="ARBA00023136"/>
    </source>
</evidence>
<dbReference type="Proteomes" id="UP000266260">
    <property type="component" value="Unassembled WGS sequence"/>
</dbReference>
<keyword evidence="12" id="KW-1185">Reference proteome</keyword>
<dbReference type="GO" id="GO:0005886">
    <property type="term" value="C:plasma membrane"/>
    <property type="evidence" value="ECO:0007669"/>
    <property type="project" value="UniProtKB-SubCell"/>
</dbReference>
<comment type="subcellular location">
    <subcellularLocation>
        <location evidence="1">Cell inner membrane</location>
        <topology evidence="1">Multi-pass membrane protein</topology>
    </subcellularLocation>
</comment>
<feature type="domain" description="Type II secretion system protein GspF" evidence="9">
    <location>
        <begin position="285"/>
        <end position="407"/>
    </location>
</feature>
<feature type="transmembrane region" description="Helical" evidence="8">
    <location>
        <begin position="184"/>
        <end position="214"/>
    </location>
</feature>
<dbReference type="InterPro" id="IPR042094">
    <property type="entry name" value="T2SS_GspF_sf"/>
</dbReference>
<dbReference type="OrthoDB" id="9805682at2"/>
<evidence type="ECO:0000256" key="8">
    <source>
        <dbReference type="SAM" id="Phobius"/>
    </source>
</evidence>
<feature type="transmembrane region" description="Helical" evidence="8">
    <location>
        <begin position="234"/>
        <end position="254"/>
    </location>
</feature>
<organism evidence="10 12">
    <name type="scientific">Candidatus Cryosericum odellii</name>
    <dbReference type="NCBI Taxonomy" id="2290917"/>
    <lineage>
        <taxon>Bacteria</taxon>
        <taxon>Pseudomonadati</taxon>
        <taxon>Caldisericota/Cryosericota group</taxon>
        <taxon>Candidatus Cryosericota</taxon>
        <taxon>Candidatus Cryosericia</taxon>
        <taxon>Candidatus Cryosericales</taxon>
        <taxon>Candidatus Cryosericaceae</taxon>
        <taxon>Candidatus Cryosericum</taxon>
    </lineage>
</organism>
<evidence type="ECO:0000256" key="6">
    <source>
        <dbReference type="ARBA" id="ARBA00022989"/>
    </source>
</evidence>
<protein>
    <submittedName>
        <fullName evidence="10">Type II secretion system F family protein</fullName>
    </submittedName>
</protein>
<keyword evidence="6 8" id="KW-1133">Transmembrane helix</keyword>
<evidence type="ECO:0000256" key="1">
    <source>
        <dbReference type="ARBA" id="ARBA00004429"/>
    </source>
</evidence>
<dbReference type="AlphaFoldDB" id="A0A398CXD2"/>
<dbReference type="PRINTS" id="PR00812">
    <property type="entry name" value="BCTERIALGSPF"/>
</dbReference>
<proteinExistence type="inferred from homology"/>
<feature type="domain" description="Type II secretion system protein GspF" evidence="9">
    <location>
        <begin position="82"/>
        <end position="205"/>
    </location>
</feature>
<dbReference type="EMBL" id="QXIU01000190">
    <property type="protein sequence ID" value="RIE08790.1"/>
    <property type="molecule type" value="Genomic_DNA"/>
</dbReference>